<protein>
    <submittedName>
        <fullName evidence="3">Uncharacterized protein</fullName>
    </submittedName>
</protein>
<dbReference type="PANTHER" id="PTHR31447">
    <property type="entry name" value="HYDROXYPROLINE-RICH GLYCOPROTEIN FAMILY PROTEIN-RELATED"/>
    <property type="match status" value="1"/>
</dbReference>
<feature type="compositionally biased region" description="Polar residues" evidence="2">
    <location>
        <begin position="219"/>
        <end position="231"/>
    </location>
</feature>
<dbReference type="Proteomes" id="UP000827721">
    <property type="component" value="Unassembled WGS sequence"/>
</dbReference>
<comment type="similarity">
    <text evidence="1">Belongs to the alkB family.</text>
</comment>
<gene>
    <name evidence="3" type="ORF">JRO89_XS05G0199100</name>
</gene>
<name>A0ABQ8I2J9_9ROSI</name>
<dbReference type="InterPro" id="IPR044842">
    <property type="entry name" value="ALKBH9B/ALKBH10B-like"/>
</dbReference>
<feature type="region of interest" description="Disordered" evidence="2">
    <location>
        <begin position="574"/>
        <end position="643"/>
    </location>
</feature>
<dbReference type="SUPFAM" id="SSF51197">
    <property type="entry name" value="Clavaminate synthase-like"/>
    <property type="match status" value="1"/>
</dbReference>
<feature type="compositionally biased region" description="Polar residues" evidence="2">
    <location>
        <begin position="629"/>
        <end position="643"/>
    </location>
</feature>
<feature type="region of interest" description="Disordered" evidence="2">
    <location>
        <begin position="184"/>
        <end position="231"/>
    </location>
</feature>
<evidence type="ECO:0000256" key="1">
    <source>
        <dbReference type="ARBA" id="ARBA00007879"/>
    </source>
</evidence>
<dbReference type="Gene3D" id="2.60.120.590">
    <property type="entry name" value="Alpha-ketoglutarate-dependent dioxygenase AlkB-like"/>
    <property type="match status" value="1"/>
</dbReference>
<proteinExistence type="inferred from homology"/>
<sequence>MTMPSSEKMQFPDERDGFISWLRGEFAAANAIIDSLCHHLRSVGEPGEYDLVISCIQQRRCNWNPVLHMQQYFSVGEVLFALEQVGWRRKQRYFDHVNRNKRSTALPHFKKDFHNLTVDNHGYVANSPALDKNERVAHVKSLDDKKGKKVDFDLLFDLFMLILFLEADKEKTFVKGHEDGNSKNLGNSEIIKSDNSEPKAEALDNACASSPKENDSHSTENQNEKQNLTTAPKTFVGTEILDGKMVNVVDGLKLYEEQFSKSEVSKLVSLVNDLRAAGKRGQIQGKSGICCIKEAHEGTWKRDDSIGSPHYRRIESIPSLLQDVIDRLVGMQIMTTKPDSCIIDVYNEGDHSQPHIWPTWFGRPVCILFLTECDMTFGRMIGIDHPGDYRGALKLSLTPGSLLAMQGRSAEFAKHAIPSIRKQRIIITFTKSQPKKSIPNEGQRLPSPALAPSPPWGPPPSRSPNHIRHSGPKHYAPVPTTGVLPAPPNRAQIPPPNGVPPLFVTTPVAPAMPFPAPVPIPSGSTGWPAAPPRHPAPRLPIPGTGVFLPPPGSGGSSPQQLSITATELNLTTETTSMPEKENGSGKSNHHSVASPKEKLDGKAQKQDCNGSLDGTGSVRAVMKEEEQQTVDNTTVAGKTASAV</sequence>
<evidence type="ECO:0000256" key="2">
    <source>
        <dbReference type="SAM" id="MobiDB-lite"/>
    </source>
</evidence>
<feature type="compositionally biased region" description="Basic and acidic residues" evidence="2">
    <location>
        <begin position="191"/>
        <end position="202"/>
    </location>
</feature>
<comment type="caution">
    <text evidence="3">The sequence shown here is derived from an EMBL/GenBank/DDBJ whole genome shotgun (WGS) entry which is preliminary data.</text>
</comment>
<evidence type="ECO:0000313" key="4">
    <source>
        <dbReference type="Proteomes" id="UP000827721"/>
    </source>
</evidence>
<accession>A0ABQ8I2J9</accession>
<evidence type="ECO:0000313" key="3">
    <source>
        <dbReference type="EMBL" id="KAH7570820.1"/>
    </source>
</evidence>
<dbReference type="EMBL" id="JAFEMO010000005">
    <property type="protein sequence ID" value="KAH7570820.1"/>
    <property type="molecule type" value="Genomic_DNA"/>
</dbReference>
<organism evidence="3 4">
    <name type="scientific">Xanthoceras sorbifolium</name>
    <dbReference type="NCBI Taxonomy" id="99658"/>
    <lineage>
        <taxon>Eukaryota</taxon>
        <taxon>Viridiplantae</taxon>
        <taxon>Streptophyta</taxon>
        <taxon>Embryophyta</taxon>
        <taxon>Tracheophyta</taxon>
        <taxon>Spermatophyta</taxon>
        <taxon>Magnoliopsida</taxon>
        <taxon>eudicotyledons</taxon>
        <taxon>Gunneridae</taxon>
        <taxon>Pentapetalae</taxon>
        <taxon>rosids</taxon>
        <taxon>malvids</taxon>
        <taxon>Sapindales</taxon>
        <taxon>Sapindaceae</taxon>
        <taxon>Xanthoceroideae</taxon>
        <taxon>Xanthoceras</taxon>
    </lineage>
</organism>
<dbReference type="PANTHER" id="PTHR31447:SF0">
    <property type="entry name" value="HYDROXYPROLINE-RICH GLYCOPROTEIN FAMILY PROTEIN"/>
    <property type="match status" value="1"/>
</dbReference>
<feature type="compositionally biased region" description="Pro residues" evidence="2">
    <location>
        <begin position="449"/>
        <end position="462"/>
    </location>
</feature>
<feature type="compositionally biased region" description="Pro residues" evidence="2">
    <location>
        <begin position="485"/>
        <end position="498"/>
    </location>
</feature>
<feature type="compositionally biased region" description="Basic and acidic residues" evidence="2">
    <location>
        <begin position="595"/>
        <end position="605"/>
    </location>
</feature>
<dbReference type="InterPro" id="IPR037151">
    <property type="entry name" value="AlkB-like_sf"/>
</dbReference>
<reference evidence="3 4" key="1">
    <citation type="submission" date="2021-02" db="EMBL/GenBank/DDBJ databases">
        <title>Plant Genome Project.</title>
        <authorList>
            <person name="Zhang R.-G."/>
        </authorList>
    </citation>
    <scope>NUCLEOTIDE SEQUENCE [LARGE SCALE GENOMIC DNA]</scope>
    <source>
        <tissue evidence="3">Leaves</tissue>
    </source>
</reference>
<keyword evidence="4" id="KW-1185">Reference proteome</keyword>
<feature type="region of interest" description="Disordered" evidence="2">
    <location>
        <begin position="431"/>
        <end position="498"/>
    </location>
</feature>